<evidence type="ECO:0000256" key="2">
    <source>
        <dbReference type="ARBA" id="ARBA00023315"/>
    </source>
</evidence>
<dbReference type="Gene3D" id="3.40.630.30">
    <property type="match status" value="1"/>
</dbReference>
<dbReference type="Pfam" id="PF00583">
    <property type="entry name" value="Acetyltransf_1"/>
    <property type="match status" value="1"/>
</dbReference>
<dbReference type="SUPFAM" id="SSF55729">
    <property type="entry name" value="Acyl-CoA N-acyltransferases (Nat)"/>
    <property type="match status" value="1"/>
</dbReference>
<dbReference type="RefSeq" id="WP_341408954.1">
    <property type="nucleotide sequence ID" value="NZ_JBBUTH010000001.1"/>
</dbReference>
<keyword evidence="1" id="KW-0808">Transferase</keyword>
<organism evidence="4 5">
    <name type="scientific">Pseudaquabacterium inlustre</name>
    <dbReference type="NCBI Taxonomy" id="2984192"/>
    <lineage>
        <taxon>Bacteria</taxon>
        <taxon>Pseudomonadati</taxon>
        <taxon>Pseudomonadota</taxon>
        <taxon>Betaproteobacteria</taxon>
        <taxon>Burkholderiales</taxon>
        <taxon>Sphaerotilaceae</taxon>
        <taxon>Pseudaquabacterium</taxon>
    </lineage>
</organism>
<proteinExistence type="predicted"/>
<keyword evidence="5" id="KW-1185">Reference proteome</keyword>
<dbReference type="InterPro" id="IPR016181">
    <property type="entry name" value="Acyl_CoA_acyltransferase"/>
</dbReference>
<keyword evidence="2" id="KW-0012">Acyltransferase</keyword>
<dbReference type="PANTHER" id="PTHR43877">
    <property type="entry name" value="AMINOALKYLPHOSPHONATE N-ACETYLTRANSFERASE-RELATED-RELATED"/>
    <property type="match status" value="1"/>
</dbReference>
<dbReference type="CDD" id="cd04301">
    <property type="entry name" value="NAT_SF"/>
    <property type="match status" value="1"/>
</dbReference>
<gene>
    <name evidence="4" type="ORF">AACH10_03435</name>
</gene>
<dbReference type="InterPro" id="IPR000182">
    <property type="entry name" value="GNAT_dom"/>
</dbReference>
<comment type="caution">
    <text evidence="4">The sequence shown here is derived from an EMBL/GenBank/DDBJ whole genome shotgun (WGS) entry which is preliminary data.</text>
</comment>
<evidence type="ECO:0000259" key="3">
    <source>
        <dbReference type="PROSITE" id="PS51186"/>
    </source>
</evidence>
<dbReference type="InterPro" id="IPR050832">
    <property type="entry name" value="Bact_Acetyltransf"/>
</dbReference>
<dbReference type="EMBL" id="JBBUTH010000001">
    <property type="protein sequence ID" value="MEK8049284.1"/>
    <property type="molecule type" value="Genomic_DNA"/>
</dbReference>
<reference evidence="4 5" key="1">
    <citation type="submission" date="2024-04" db="EMBL/GenBank/DDBJ databases">
        <title>Novel species of the genus Ideonella isolated from streams.</title>
        <authorList>
            <person name="Lu H."/>
        </authorList>
    </citation>
    <scope>NUCLEOTIDE SEQUENCE [LARGE SCALE GENOMIC DNA]</scope>
    <source>
        <strain evidence="4 5">DXS22W</strain>
    </source>
</reference>
<name>A0ABU9CBP4_9BURK</name>
<evidence type="ECO:0000313" key="5">
    <source>
        <dbReference type="Proteomes" id="UP001365405"/>
    </source>
</evidence>
<dbReference type="PROSITE" id="PS51186">
    <property type="entry name" value="GNAT"/>
    <property type="match status" value="1"/>
</dbReference>
<feature type="domain" description="N-acetyltransferase" evidence="3">
    <location>
        <begin position="12"/>
        <end position="170"/>
    </location>
</feature>
<evidence type="ECO:0000313" key="4">
    <source>
        <dbReference type="EMBL" id="MEK8049284.1"/>
    </source>
</evidence>
<sequence>MSRPAVDRIAIVPIRNEHAGSFHACLDAVCREKRYLAQIEAPPPDKVAGFVRDSVAADVAQFVVLDGERVVGWADIFPAWAHALAHTGRLGMGLLPEWRGAGLGERLLRTCIAKAWAKGLTRIELEARADNAHAIRLYERVGFMHECTKPRGLRFEGQYFDAVQMRLLKDDA</sequence>
<protein>
    <submittedName>
        <fullName evidence="4">GNAT family N-acetyltransferase</fullName>
    </submittedName>
</protein>
<evidence type="ECO:0000256" key="1">
    <source>
        <dbReference type="ARBA" id="ARBA00022679"/>
    </source>
</evidence>
<accession>A0ABU9CBP4</accession>
<dbReference type="Proteomes" id="UP001365405">
    <property type="component" value="Unassembled WGS sequence"/>
</dbReference>